<keyword evidence="6 7" id="KW-0539">Nucleus</keyword>
<evidence type="ECO:0000256" key="2">
    <source>
        <dbReference type="ARBA" id="ARBA00006503"/>
    </source>
</evidence>
<feature type="DNA-binding region" description="Homeobox" evidence="7">
    <location>
        <begin position="157"/>
        <end position="216"/>
    </location>
</feature>
<dbReference type="PANTHER" id="PTHR45882:SF3">
    <property type="entry name" value="PITUITARY HOMEOBOX HOMOLOG PTX1"/>
    <property type="match status" value="1"/>
</dbReference>
<dbReference type="WBParaSite" id="ACRNAN_scaffold8019.g19440.t1">
    <property type="protein sequence ID" value="ACRNAN_scaffold8019.g19440.t1"/>
    <property type="gene ID" value="ACRNAN_scaffold8019.g19440"/>
</dbReference>
<dbReference type="SMART" id="SM00389">
    <property type="entry name" value="HOX"/>
    <property type="match status" value="1"/>
</dbReference>
<feature type="region of interest" description="Disordered" evidence="9">
    <location>
        <begin position="136"/>
        <end position="163"/>
    </location>
</feature>
<evidence type="ECO:0000256" key="8">
    <source>
        <dbReference type="RuleBase" id="RU000682"/>
    </source>
</evidence>
<evidence type="ECO:0000313" key="11">
    <source>
        <dbReference type="Proteomes" id="UP000887540"/>
    </source>
</evidence>
<evidence type="ECO:0000256" key="9">
    <source>
        <dbReference type="SAM" id="MobiDB-lite"/>
    </source>
</evidence>
<keyword evidence="4 7" id="KW-0238">DNA-binding</keyword>
<dbReference type="GO" id="GO:0005634">
    <property type="term" value="C:nucleus"/>
    <property type="evidence" value="ECO:0007669"/>
    <property type="project" value="UniProtKB-SubCell"/>
</dbReference>
<sequence>MDLAGDAAFGFPTHLVSAAVNVLDGGHSGQAIIYEPNAALSSISGPTFSQLSSISFADTSLFPHLTSSTSDGSIITSNYSNFGLLDMGTSSTTSTITDPTPNETILHASNSIQANNKKMGMEKKELKNLIKKEPKEQTKLKNSTRLPTTSTINGQKPRRQRTHFTSHQLTELENYFSRNRYPDMASREEIAAWISLSEPRVRVWFKNRRAKWRKRERHLTSQNVGDIKPLLNNAHCFAASSSLIPSGQFTDQTYGTATTWNSYQTHRNPTSNTLEWALNAGVNYPNLHAFTPSIASTNVTNFPNFSTSSSTSLLPTASTSSTTIRSPLEQMKNIVDEKLNMFSIGNSATNLGYATPGYFNTGYLSSSTNAFSTLPITSHPHNNGL</sequence>
<dbReference type="InterPro" id="IPR009057">
    <property type="entry name" value="Homeodomain-like_sf"/>
</dbReference>
<evidence type="ECO:0000256" key="5">
    <source>
        <dbReference type="ARBA" id="ARBA00023155"/>
    </source>
</evidence>
<evidence type="ECO:0000256" key="4">
    <source>
        <dbReference type="ARBA" id="ARBA00023125"/>
    </source>
</evidence>
<evidence type="ECO:0000256" key="1">
    <source>
        <dbReference type="ARBA" id="ARBA00004123"/>
    </source>
</evidence>
<dbReference type="InterPro" id="IPR001356">
    <property type="entry name" value="HD"/>
</dbReference>
<reference evidence="12" key="1">
    <citation type="submission" date="2022-11" db="UniProtKB">
        <authorList>
            <consortium name="WormBaseParasite"/>
        </authorList>
    </citation>
    <scope>IDENTIFICATION</scope>
</reference>
<dbReference type="Pfam" id="PF00046">
    <property type="entry name" value="Homeodomain"/>
    <property type="match status" value="1"/>
</dbReference>
<comment type="similarity">
    <text evidence="2">Belongs to the paired homeobox family. Bicoid subfamily.</text>
</comment>
<dbReference type="Gene3D" id="1.10.10.60">
    <property type="entry name" value="Homeodomain-like"/>
    <property type="match status" value="1"/>
</dbReference>
<evidence type="ECO:0000259" key="10">
    <source>
        <dbReference type="PROSITE" id="PS50071"/>
    </source>
</evidence>
<organism evidence="11 12">
    <name type="scientific">Acrobeloides nanus</name>
    <dbReference type="NCBI Taxonomy" id="290746"/>
    <lineage>
        <taxon>Eukaryota</taxon>
        <taxon>Metazoa</taxon>
        <taxon>Ecdysozoa</taxon>
        <taxon>Nematoda</taxon>
        <taxon>Chromadorea</taxon>
        <taxon>Rhabditida</taxon>
        <taxon>Tylenchina</taxon>
        <taxon>Cephalobomorpha</taxon>
        <taxon>Cephaloboidea</taxon>
        <taxon>Cephalobidae</taxon>
        <taxon>Acrobeloides</taxon>
    </lineage>
</organism>
<evidence type="ECO:0000313" key="12">
    <source>
        <dbReference type="WBParaSite" id="ACRNAN_scaffold8019.g19440.t1"/>
    </source>
</evidence>
<feature type="compositionally biased region" description="Polar residues" evidence="9">
    <location>
        <begin position="140"/>
        <end position="154"/>
    </location>
</feature>
<evidence type="ECO:0000256" key="3">
    <source>
        <dbReference type="ARBA" id="ARBA00022473"/>
    </source>
</evidence>
<keyword evidence="11" id="KW-1185">Reference proteome</keyword>
<dbReference type="GO" id="GO:0009653">
    <property type="term" value="P:anatomical structure morphogenesis"/>
    <property type="evidence" value="ECO:0007669"/>
    <property type="project" value="TreeGrafter"/>
</dbReference>
<keyword evidence="3" id="KW-0217">Developmental protein</keyword>
<proteinExistence type="inferred from homology"/>
<name>A0A914EIR2_9BILA</name>
<dbReference type="PROSITE" id="PS00027">
    <property type="entry name" value="HOMEOBOX_1"/>
    <property type="match status" value="1"/>
</dbReference>
<dbReference type="GO" id="GO:0030182">
    <property type="term" value="P:neuron differentiation"/>
    <property type="evidence" value="ECO:0007669"/>
    <property type="project" value="UniProtKB-ARBA"/>
</dbReference>
<evidence type="ECO:0000256" key="7">
    <source>
        <dbReference type="PROSITE-ProRule" id="PRU00108"/>
    </source>
</evidence>
<dbReference type="GO" id="GO:0000981">
    <property type="term" value="F:DNA-binding transcription factor activity, RNA polymerase II-specific"/>
    <property type="evidence" value="ECO:0007669"/>
    <property type="project" value="InterPro"/>
</dbReference>
<dbReference type="PANTHER" id="PTHR45882">
    <property type="entry name" value="PITUITARY HOMEOBOX HOMOLOG PTX1"/>
    <property type="match status" value="1"/>
</dbReference>
<dbReference type="GO" id="GO:0000978">
    <property type="term" value="F:RNA polymerase II cis-regulatory region sequence-specific DNA binding"/>
    <property type="evidence" value="ECO:0007669"/>
    <property type="project" value="TreeGrafter"/>
</dbReference>
<dbReference type="AlphaFoldDB" id="A0A914EIR2"/>
<dbReference type="CDD" id="cd00086">
    <property type="entry name" value="homeodomain"/>
    <property type="match status" value="1"/>
</dbReference>
<evidence type="ECO:0000256" key="6">
    <source>
        <dbReference type="ARBA" id="ARBA00023242"/>
    </source>
</evidence>
<dbReference type="FunFam" id="1.10.10.60:FF:000679">
    <property type="entry name" value="Homeobox protein aristaless"/>
    <property type="match status" value="1"/>
</dbReference>
<comment type="subcellular location">
    <subcellularLocation>
        <location evidence="1 7 8">Nucleus</location>
    </subcellularLocation>
</comment>
<dbReference type="SUPFAM" id="SSF46689">
    <property type="entry name" value="Homeodomain-like"/>
    <property type="match status" value="1"/>
</dbReference>
<protein>
    <submittedName>
        <fullName evidence="12">Homeobox domain-containing protein</fullName>
    </submittedName>
</protein>
<dbReference type="Proteomes" id="UP000887540">
    <property type="component" value="Unplaced"/>
</dbReference>
<accession>A0A914EIR2</accession>
<dbReference type="PROSITE" id="PS50071">
    <property type="entry name" value="HOMEOBOX_2"/>
    <property type="match status" value="1"/>
</dbReference>
<dbReference type="InterPro" id="IPR017970">
    <property type="entry name" value="Homeobox_CS"/>
</dbReference>
<keyword evidence="5 7" id="KW-0371">Homeobox</keyword>
<feature type="domain" description="Homeobox" evidence="10">
    <location>
        <begin position="155"/>
        <end position="215"/>
    </location>
</feature>